<keyword evidence="6" id="KW-1185">Reference proteome</keyword>
<dbReference type="InterPro" id="IPR036427">
    <property type="entry name" value="Bromodomain-like_sf"/>
</dbReference>
<feature type="region of interest" description="Disordered" evidence="3">
    <location>
        <begin position="467"/>
        <end position="497"/>
    </location>
</feature>
<dbReference type="PANTHER" id="PTHR47809">
    <property type="entry name" value="DNA-BINDING BROMODOMAIN-CONTAINING PROTEIN"/>
    <property type="match status" value="1"/>
</dbReference>
<dbReference type="AlphaFoldDB" id="A0A9D4U9H9"/>
<evidence type="ECO:0000313" key="6">
    <source>
        <dbReference type="Proteomes" id="UP000886520"/>
    </source>
</evidence>
<feature type="compositionally biased region" description="Acidic residues" evidence="3">
    <location>
        <begin position="25"/>
        <end position="36"/>
    </location>
</feature>
<feature type="compositionally biased region" description="Low complexity" evidence="3">
    <location>
        <begin position="68"/>
        <end position="81"/>
    </location>
</feature>
<dbReference type="Proteomes" id="UP000886520">
    <property type="component" value="Chromosome 20"/>
</dbReference>
<dbReference type="PROSITE" id="PS00633">
    <property type="entry name" value="BROMODOMAIN_1"/>
    <property type="match status" value="1"/>
</dbReference>
<sequence length="655" mass="73037">MTKMKVKGSYLSQPLERVRPAAEDYPVDDEDDEQDAVEGNYVPFVNADNKGKRAPRRPTHRDSSGLQSSDSAIGTSSSTGSDGDDDNISLNNSHTGDYLPLQYQAGRPTSNALSDSARRGSIRMIVKPSKFRENQLPSHPSLEGRSPLKKKHSGPPFDSTGFKQPFHNRAYASVDRISNELNTALMVVRKIMKMDAAEPFNVPVDPVALGIPDYFDIVKRPMDLGTICKNLERGGKYRSSRDVYEDVQLVWTNCRIYNQKGDPILELLGRVKKNFMKYWTAAGLYTEKSPGPIKQGMVENKPVKRHPPEYIGGFRKDQEASAIGNDELDSYYSNREGPKVISVYKTHKQKLLEQQGNEHQKAAGPKVYEDEVEQKPGGQGMVSLKHPPHADKMVKQKDVDLQGTPWKARRVSGTGHHKADCSCVVCTGVRRKLAREGKLPSHLVNPSGTAESPVAQDKILVRLKAEGINERQKFHHGSGSGQKTKERKRKEIDGGRAESALLKKTKFDDIEMASMNADLEKAIERDENGKVTIKEEGKAYSEIEGKLESITAGSEEEYKGTREEMDDREEGVQIDEQPGDIHETERLEGGVKYYRASYEMPLRKVNASILQIGKKLFGSCSPWNHGRSLSRQSSTRFSENPIHATVSRLLSSNAT</sequence>
<dbReference type="InterPro" id="IPR018359">
    <property type="entry name" value="Bromodomain_CS"/>
</dbReference>
<evidence type="ECO:0000256" key="3">
    <source>
        <dbReference type="SAM" id="MobiDB-lite"/>
    </source>
</evidence>
<dbReference type="InterPro" id="IPR001487">
    <property type="entry name" value="Bromodomain"/>
</dbReference>
<organism evidence="5 6">
    <name type="scientific">Adiantum capillus-veneris</name>
    <name type="common">Maidenhair fern</name>
    <dbReference type="NCBI Taxonomy" id="13818"/>
    <lineage>
        <taxon>Eukaryota</taxon>
        <taxon>Viridiplantae</taxon>
        <taxon>Streptophyta</taxon>
        <taxon>Embryophyta</taxon>
        <taxon>Tracheophyta</taxon>
        <taxon>Polypodiopsida</taxon>
        <taxon>Polypodiidae</taxon>
        <taxon>Polypodiales</taxon>
        <taxon>Pteridineae</taxon>
        <taxon>Pteridaceae</taxon>
        <taxon>Vittarioideae</taxon>
        <taxon>Adiantum</taxon>
    </lineage>
</organism>
<evidence type="ECO:0000256" key="1">
    <source>
        <dbReference type="ARBA" id="ARBA00023117"/>
    </source>
</evidence>
<evidence type="ECO:0000256" key="2">
    <source>
        <dbReference type="PROSITE-ProRule" id="PRU00035"/>
    </source>
</evidence>
<keyword evidence="1 2" id="KW-0103">Bromodomain</keyword>
<reference evidence="5" key="1">
    <citation type="submission" date="2021-01" db="EMBL/GenBank/DDBJ databases">
        <title>Adiantum capillus-veneris genome.</title>
        <authorList>
            <person name="Fang Y."/>
            <person name="Liao Q."/>
        </authorList>
    </citation>
    <scope>NUCLEOTIDE SEQUENCE</scope>
    <source>
        <strain evidence="5">H3</strain>
        <tissue evidence="5">Leaf</tissue>
    </source>
</reference>
<name>A0A9D4U9H9_ADICA</name>
<dbReference type="SUPFAM" id="SSF47370">
    <property type="entry name" value="Bromodomain"/>
    <property type="match status" value="1"/>
</dbReference>
<protein>
    <recommendedName>
        <fullName evidence="4">Bromo domain-containing protein</fullName>
    </recommendedName>
</protein>
<dbReference type="PROSITE" id="PS50014">
    <property type="entry name" value="BROMODOMAIN_2"/>
    <property type="match status" value="1"/>
</dbReference>
<comment type="caution">
    <text evidence="5">The sequence shown here is derived from an EMBL/GenBank/DDBJ whole genome shotgun (WGS) entry which is preliminary data.</text>
</comment>
<gene>
    <name evidence="5" type="ORF">GOP47_0020500</name>
</gene>
<dbReference type="EMBL" id="JABFUD020000020">
    <property type="protein sequence ID" value="KAI5063830.1"/>
    <property type="molecule type" value="Genomic_DNA"/>
</dbReference>
<dbReference type="PRINTS" id="PR00503">
    <property type="entry name" value="BROMODOMAIN"/>
</dbReference>
<feature type="domain" description="Bromo" evidence="4">
    <location>
        <begin position="192"/>
        <end position="265"/>
    </location>
</feature>
<accession>A0A9D4U9H9</accession>
<dbReference type="PANTHER" id="PTHR47809:SF2">
    <property type="entry name" value="DNA-BINDING BROMODOMAIN-CONTAINING PROTEIN"/>
    <property type="match status" value="1"/>
</dbReference>
<evidence type="ECO:0000259" key="4">
    <source>
        <dbReference type="PROSITE" id="PS50014"/>
    </source>
</evidence>
<evidence type="ECO:0000313" key="5">
    <source>
        <dbReference type="EMBL" id="KAI5063830.1"/>
    </source>
</evidence>
<dbReference type="Gene3D" id="1.20.920.10">
    <property type="entry name" value="Bromodomain-like"/>
    <property type="match status" value="1"/>
</dbReference>
<proteinExistence type="predicted"/>
<dbReference type="OrthoDB" id="1913335at2759"/>
<feature type="region of interest" description="Disordered" evidence="3">
    <location>
        <begin position="355"/>
        <end position="389"/>
    </location>
</feature>
<feature type="region of interest" description="Disordered" evidence="3">
    <location>
        <begin position="1"/>
        <end position="162"/>
    </location>
</feature>
<dbReference type="SMART" id="SM00297">
    <property type="entry name" value="BROMO"/>
    <property type="match status" value="1"/>
</dbReference>
<dbReference type="Pfam" id="PF00439">
    <property type="entry name" value="Bromodomain"/>
    <property type="match status" value="1"/>
</dbReference>